<evidence type="ECO:0000256" key="5">
    <source>
        <dbReference type="PROSITE-ProRule" id="PRU00848"/>
    </source>
</evidence>
<dbReference type="GO" id="GO:0017069">
    <property type="term" value="F:snRNA binding"/>
    <property type="evidence" value="ECO:0007669"/>
    <property type="project" value="TreeGrafter"/>
</dbReference>
<dbReference type="AlphaFoldDB" id="A0AAN9AVI6"/>
<keyword evidence="10" id="KW-1185">Reference proteome</keyword>
<evidence type="ECO:0000256" key="2">
    <source>
        <dbReference type="ARBA" id="ARBA00022603"/>
    </source>
</evidence>
<dbReference type="FunFam" id="3.40.50.150:FF:000083">
    <property type="entry name" value="7SK snRNA methylphosphate capping enzyme"/>
    <property type="match status" value="1"/>
</dbReference>
<dbReference type="GO" id="GO:0008173">
    <property type="term" value="F:RNA methyltransferase activity"/>
    <property type="evidence" value="ECO:0007669"/>
    <property type="project" value="UniProtKB-UniRule"/>
</dbReference>
<feature type="compositionally biased region" description="Polar residues" evidence="7">
    <location>
        <begin position="46"/>
        <end position="56"/>
    </location>
</feature>
<dbReference type="PROSITE" id="PS51515">
    <property type="entry name" value="BIN3_SAM"/>
    <property type="match status" value="1"/>
</dbReference>
<comment type="caution">
    <text evidence="9">The sequence shown here is derived from an EMBL/GenBank/DDBJ whole genome shotgun (WGS) entry which is preliminary data.</text>
</comment>
<feature type="compositionally biased region" description="Basic and acidic residues" evidence="7">
    <location>
        <begin position="269"/>
        <end position="283"/>
    </location>
</feature>
<proteinExistence type="inferred from homology"/>
<evidence type="ECO:0000313" key="9">
    <source>
        <dbReference type="EMBL" id="KAK7094033.1"/>
    </source>
</evidence>
<feature type="region of interest" description="Disordered" evidence="7">
    <location>
        <begin position="1"/>
        <end position="22"/>
    </location>
</feature>
<keyword evidence="2 6" id="KW-0489">Methyltransferase</keyword>
<feature type="region of interest" description="Disordered" evidence="7">
    <location>
        <begin position="825"/>
        <end position="870"/>
    </location>
</feature>
<evidence type="ECO:0000256" key="7">
    <source>
        <dbReference type="SAM" id="MobiDB-lite"/>
    </source>
</evidence>
<dbReference type="InterPro" id="IPR010675">
    <property type="entry name" value="Bin3_C"/>
</dbReference>
<protein>
    <recommendedName>
        <fullName evidence="6">RNA methyltransferase</fullName>
        <ecNumber evidence="6">2.1.1.-</ecNumber>
    </recommendedName>
</protein>
<name>A0AAN9AVI6_9CAEN</name>
<feature type="compositionally biased region" description="Basic and acidic residues" evidence="7">
    <location>
        <begin position="1"/>
        <end position="13"/>
    </location>
</feature>
<feature type="region of interest" description="Disordered" evidence="7">
    <location>
        <begin position="924"/>
        <end position="1041"/>
    </location>
</feature>
<dbReference type="EC" id="2.1.1.-" evidence="6"/>
<feature type="region of interest" description="Disordered" evidence="7">
    <location>
        <begin position="412"/>
        <end position="481"/>
    </location>
</feature>
<dbReference type="InterPro" id="IPR013217">
    <property type="entry name" value="Methyltransf_12"/>
</dbReference>
<feature type="compositionally biased region" description="Gly residues" evidence="7">
    <location>
        <begin position="944"/>
        <end position="956"/>
    </location>
</feature>
<gene>
    <name evidence="9" type="ORF">V1264_007709</name>
</gene>
<feature type="compositionally biased region" description="Polar residues" evidence="7">
    <location>
        <begin position="1010"/>
        <end position="1041"/>
    </location>
</feature>
<dbReference type="Pfam" id="PF08242">
    <property type="entry name" value="Methyltransf_12"/>
    <property type="match status" value="1"/>
</dbReference>
<dbReference type="InterPro" id="IPR039772">
    <property type="entry name" value="Bin3-like"/>
</dbReference>
<accession>A0AAN9AVI6</accession>
<dbReference type="PANTHER" id="PTHR12315">
    <property type="entry name" value="BICOID-INTERACTING PROTEIN RELATED"/>
    <property type="match status" value="1"/>
</dbReference>
<evidence type="ECO:0000313" key="10">
    <source>
        <dbReference type="Proteomes" id="UP001374579"/>
    </source>
</evidence>
<dbReference type="InterPro" id="IPR024160">
    <property type="entry name" value="BIN3_SAM-bd_dom"/>
</dbReference>
<feature type="compositionally biased region" description="Low complexity" evidence="7">
    <location>
        <begin position="852"/>
        <end position="863"/>
    </location>
</feature>
<feature type="compositionally biased region" description="Polar residues" evidence="7">
    <location>
        <begin position="225"/>
        <end position="242"/>
    </location>
</feature>
<organism evidence="9 10">
    <name type="scientific">Littorina saxatilis</name>
    <dbReference type="NCBI Taxonomy" id="31220"/>
    <lineage>
        <taxon>Eukaryota</taxon>
        <taxon>Metazoa</taxon>
        <taxon>Spiralia</taxon>
        <taxon>Lophotrochozoa</taxon>
        <taxon>Mollusca</taxon>
        <taxon>Gastropoda</taxon>
        <taxon>Caenogastropoda</taxon>
        <taxon>Littorinimorpha</taxon>
        <taxon>Littorinoidea</taxon>
        <taxon>Littorinidae</taxon>
        <taxon>Littorina</taxon>
    </lineage>
</organism>
<dbReference type="CDD" id="cd02440">
    <property type="entry name" value="AdoMet_MTases"/>
    <property type="match status" value="1"/>
</dbReference>
<feature type="compositionally biased region" description="Low complexity" evidence="7">
    <location>
        <begin position="440"/>
        <end position="449"/>
    </location>
</feature>
<evidence type="ECO:0000256" key="1">
    <source>
        <dbReference type="ARBA" id="ARBA00008361"/>
    </source>
</evidence>
<keyword evidence="3 6" id="KW-0808">Transferase</keyword>
<reference evidence="9 10" key="1">
    <citation type="submission" date="2024-02" db="EMBL/GenBank/DDBJ databases">
        <title>Chromosome-scale genome assembly of the rough periwinkle Littorina saxatilis.</title>
        <authorList>
            <person name="De Jode A."/>
            <person name="Faria R."/>
            <person name="Formenti G."/>
            <person name="Sims Y."/>
            <person name="Smith T.P."/>
            <person name="Tracey A."/>
            <person name="Wood J.M.D."/>
            <person name="Zagrodzka Z.B."/>
            <person name="Johannesson K."/>
            <person name="Butlin R.K."/>
            <person name="Leder E.H."/>
        </authorList>
    </citation>
    <scope>NUCLEOTIDE SEQUENCE [LARGE SCALE GENOMIC DNA]</scope>
    <source>
        <strain evidence="9">Snail1</strain>
        <tissue evidence="9">Muscle</tissue>
    </source>
</reference>
<feature type="compositionally biased region" description="Basic and acidic residues" evidence="7">
    <location>
        <begin position="180"/>
        <end position="205"/>
    </location>
</feature>
<feature type="compositionally biased region" description="Polar residues" evidence="7">
    <location>
        <begin position="126"/>
        <end position="142"/>
    </location>
</feature>
<feature type="domain" description="Bin3-type SAM" evidence="8">
    <location>
        <begin position="514"/>
        <end position="744"/>
    </location>
</feature>
<dbReference type="Proteomes" id="UP001374579">
    <property type="component" value="Unassembled WGS sequence"/>
</dbReference>
<evidence type="ECO:0000256" key="3">
    <source>
        <dbReference type="ARBA" id="ARBA00022679"/>
    </source>
</evidence>
<sequence>MDKSGKILIDRQKGGQGEFSRGGRRFRANSLLSRGRYYNASYVPGGTSSDPLNLQVENLPETPQVPQPDPKRFDRPANNFIPTNQWDPLGLTNDDESVPVCLTYNLNATKRKRVRARKKDPAAQASAESANTSHSNDTTVDSNAGLPGAKASSVPNTKGDATVSDIPSGPTEPNAIDSSHVPDDEKSPVKDVSMEQDFDNKKTEESAGTGDHSIQDPKSSDDVKSSTAGVSDTDTKPTTISVPDSKPLLPNTGAKPCTGGVSQHAKNVHPREKNEAHPYRPGRIEPKVKNERERAAFEMFHRRTQNYPIMPSPIDVREKNEIPRDRKSLLEALKIEQMGKEERERIIKEQQKEQRNFRRQRFPNLKSPVEEDGTANCGQSVMEPLTVDVDHTGKPVVTGQLSRTLDSIVSPKFQPHQSHIRKRRRTISDCSADSGIGAARSLSFRRSSSPDVIHASTPSPKKRRLSCGSGSGKFKKKGEQAMDPPKVKFAKNPVFKYGNYYRYYGYRTPEMESDFRLRYFKMDWFEGKDVLDIGCNSGHVTLAIAQLFHPQKIVGMDIDPNLIRVARQNIKSYQTLANQNETKKYPVSMSEYGPIEPLPALTNPSNYFPKNIMFMQGNYVLDRDEQLNYVKQEYDTILALSITKWIHLNTGDEGLKRAFARMFQQLRPGGRLILEPQAWVSYRRRKKLTETIYKNYNSIKLRPEEFSDYLLNQVGFCKREVIGVPAHPSKGFQRQLLLFTKFSDQSSSPPNLVPPYPSGPRPVYSIAERMTSLAGYTSTPASVGTPGVSTPTVQPPSFQIGESTPLNCSASYASSSSLCSTCMSRASTGPHESDSDYMGYPSNLPDGFPFESSSPNSSSQANSMGLPGFGNDRSVGVLDVAMDDEGQLQQPFVNGQLEQSEADDMFEENWQNNFVQQNVGADAATDNSLSEPEGGGAELQNGGMDVGEGGDGGWGEEGIVQQQQVEVQGQPSAQLPPANTPSWQDSPHPVVQDDSDQAAVCSQDRALVDGSQQGIQDSSLQAGGDSSEQATQEGSESGQIV</sequence>
<dbReference type="GO" id="GO:0008171">
    <property type="term" value="F:O-methyltransferase activity"/>
    <property type="evidence" value="ECO:0007669"/>
    <property type="project" value="UniProtKB-UniRule"/>
</dbReference>
<dbReference type="EMBL" id="JBAMIC010000019">
    <property type="protein sequence ID" value="KAK7094033.1"/>
    <property type="molecule type" value="Genomic_DNA"/>
</dbReference>
<dbReference type="PANTHER" id="PTHR12315:SF0">
    <property type="entry name" value="7SK SNRNA METHYLPHOSPHATE CAPPING ENZYME"/>
    <property type="match status" value="1"/>
</dbReference>
<feature type="region of interest" description="Disordered" evidence="7">
    <location>
        <begin position="44"/>
        <end position="94"/>
    </location>
</feature>
<dbReference type="SUPFAM" id="SSF53335">
    <property type="entry name" value="S-adenosyl-L-methionine-dependent methyltransferases"/>
    <property type="match status" value="1"/>
</dbReference>
<dbReference type="GO" id="GO:0032259">
    <property type="term" value="P:methylation"/>
    <property type="evidence" value="ECO:0007669"/>
    <property type="project" value="UniProtKB-KW"/>
</dbReference>
<dbReference type="Gene3D" id="3.40.50.150">
    <property type="entry name" value="Vaccinia Virus protein VP39"/>
    <property type="match status" value="1"/>
</dbReference>
<dbReference type="Pfam" id="PF06859">
    <property type="entry name" value="Bin3"/>
    <property type="match status" value="1"/>
</dbReference>
<feature type="region of interest" description="Disordered" evidence="7">
    <location>
        <begin position="112"/>
        <end position="283"/>
    </location>
</feature>
<dbReference type="GO" id="GO:0040031">
    <property type="term" value="P:snRNA modification"/>
    <property type="evidence" value="ECO:0007669"/>
    <property type="project" value="TreeGrafter"/>
</dbReference>
<feature type="compositionally biased region" description="Low complexity" evidence="7">
    <location>
        <begin position="957"/>
        <end position="970"/>
    </location>
</feature>
<evidence type="ECO:0000256" key="4">
    <source>
        <dbReference type="ARBA" id="ARBA00022691"/>
    </source>
</evidence>
<keyword evidence="4 5" id="KW-0949">S-adenosyl-L-methionine</keyword>
<evidence type="ECO:0000259" key="8">
    <source>
        <dbReference type="PROSITE" id="PS51515"/>
    </source>
</evidence>
<feature type="compositionally biased region" description="Basic and acidic residues" evidence="7">
    <location>
        <begin position="213"/>
        <end position="224"/>
    </location>
</feature>
<evidence type="ECO:0000256" key="6">
    <source>
        <dbReference type="RuleBase" id="RU367087"/>
    </source>
</evidence>
<dbReference type="InterPro" id="IPR029063">
    <property type="entry name" value="SAM-dependent_MTases_sf"/>
</dbReference>
<comment type="similarity">
    <text evidence="1 6">Belongs to the methyltransferase superfamily.</text>
</comment>